<reference evidence="2 3" key="1">
    <citation type="submission" date="2015-11" db="EMBL/GenBank/DDBJ databases">
        <title>Genomic analysis of 38 Legionella species identifies large and diverse effector repertoires.</title>
        <authorList>
            <person name="Burstein D."/>
            <person name="Amaro F."/>
            <person name="Zusman T."/>
            <person name="Lifshitz Z."/>
            <person name="Cohen O."/>
            <person name="Gilbert J.A."/>
            <person name="Pupko T."/>
            <person name="Shuman H.A."/>
            <person name="Segal G."/>
        </authorList>
    </citation>
    <scope>NUCLEOTIDE SEQUENCE [LARGE SCALE GENOMIC DNA]</scope>
    <source>
        <strain evidence="2 3">SC-63-C7</strain>
    </source>
</reference>
<organism evidence="2 3">
    <name type="scientific">Legionella santicrucis</name>
    <dbReference type="NCBI Taxonomy" id="45074"/>
    <lineage>
        <taxon>Bacteria</taxon>
        <taxon>Pseudomonadati</taxon>
        <taxon>Pseudomonadota</taxon>
        <taxon>Gammaproteobacteria</taxon>
        <taxon>Legionellales</taxon>
        <taxon>Legionellaceae</taxon>
        <taxon>Legionella</taxon>
    </lineage>
</organism>
<feature type="transmembrane region" description="Helical" evidence="1">
    <location>
        <begin position="69"/>
        <end position="90"/>
    </location>
</feature>
<evidence type="ECO:0000256" key="1">
    <source>
        <dbReference type="SAM" id="Phobius"/>
    </source>
</evidence>
<dbReference type="STRING" id="45074.Lsan_1391"/>
<feature type="transmembrane region" description="Helical" evidence="1">
    <location>
        <begin position="30"/>
        <end position="48"/>
    </location>
</feature>
<feature type="transmembrane region" description="Helical" evidence="1">
    <location>
        <begin position="129"/>
        <end position="151"/>
    </location>
</feature>
<evidence type="ECO:0008006" key="4">
    <source>
        <dbReference type="Google" id="ProtNLM"/>
    </source>
</evidence>
<evidence type="ECO:0000313" key="2">
    <source>
        <dbReference type="EMBL" id="KTD63273.1"/>
    </source>
</evidence>
<keyword evidence="1" id="KW-0472">Membrane</keyword>
<name>A0A0W0Z2C5_9GAMM</name>
<dbReference type="RefSeq" id="WP_237762066.1">
    <property type="nucleotide sequence ID" value="NZ_CAAAIH010000039.1"/>
</dbReference>
<keyword evidence="1" id="KW-1133">Transmembrane helix</keyword>
<keyword evidence="3" id="KW-1185">Reference proteome</keyword>
<gene>
    <name evidence="2" type="ORF">Lsan_1391</name>
</gene>
<accession>A0A0W0Z2C5</accession>
<evidence type="ECO:0000313" key="3">
    <source>
        <dbReference type="Proteomes" id="UP000054703"/>
    </source>
</evidence>
<feature type="transmembrane region" description="Helical" evidence="1">
    <location>
        <begin position="163"/>
        <end position="183"/>
    </location>
</feature>
<feature type="transmembrane region" description="Helical" evidence="1">
    <location>
        <begin position="7"/>
        <end position="24"/>
    </location>
</feature>
<dbReference type="EMBL" id="LNYU01000029">
    <property type="protein sequence ID" value="KTD63273.1"/>
    <property type="molecule type" value="Genomic_DNA"/>
</dbReference>
<dbReference type="PATRIC" id="fig|45074.5.peg.1481"/>
<keyword evidence="1" id="KW-0812">Transmembrane</keyword>
<sequence length="189" mass="21621">MYHLNKYSNTLIIAYFAAFVAMQIESQSSIIEGLVGLPIIIFVVLWSERITNSLKDSRLLLEQTSFKRDIFLVSYSCLIAFIIALIFQVNNVDAKGWWPLVIILGGVYAIIGGLFFAAFALLLVNNHSFYTNIFATTFFLGYVVISLLPIYFNLTYFSQNQLFIYFIIILFTVHLLICLGYQLKKILNP</sequence>
<comment type="caution">
    <text evidence="2">The sequence shown here is derived from an EMBL/GenBank/DDBJ whole genome shotgun (WGS) entry which is preliminary data.</text>
</comment>
<dbReference type="Proteomes" id="UP000054703">
    <property type="component" value="Unassembled WGS sequence"/>
</dbReference>
<feature type="transmembrane region" description="Helical" evidence="1">
    <location>
        <begin position="96"/>
        <end position="122"/>
    </location>
</feature>
<protein>
    <recommendedName>
        <fullName evidence="4">Transmembrane protein</fullName>
    </recommendedName>
</protein>
<proteinExistence type="predicted"/>
<dbReference type="AlphaFoldDB" id="A0A0W0Z2C5"/>